<keyword evidence="2" id="KW-1185">Reference proteome</keyword>
<dbReference type="InterPro" id="IPR014284">
    <property type="entry name" value="RNA_pol_sigma-70_dom"/>
</dbReference>
<dbReference type="InterPro" id="IPR013324">
    <property type="entry name" value="RNA_pol_sigma_r3/r4-like"/>
</dbReference>
<dbReference type="PANTHER" id="PTHR43133">
    <property type="entry name" value="RNA POLYMERASE ECF-TYPE SIGMA FACTO"/>
    <property type="match status" value="1"/>
</dbReference>
<protein>
    <submittedName>
        <fullName evidence="1">RNA polymerase sigma factor</fullName>
    </submittedName>
</protein>
<dbReference type="SUPFAM" id="SSF88659">
    <property type="entry name" value="Sigma3 and sigma4 domains of RNA polymerase sigma factors"/>
    <property type="match status" value="1"/>
</dbReference>
<dbReference type="SUPFAM" id="SSF88946">
    <property type="entry name" value="Sigma2 domain of RNA polymerase sigma factors"/>
    <property type="match status" value="1"/>
</dbReference>
<organism evidence="1 2">
    <name type="scientific">Streptacidiphilus alkalitolerans</name>
    <dbReference type="NCBI Taxonomy" id="3342712"/>
    <lineage>
        <taxon>Bacteria</taxon>
        <taxon>Bacillati</taxon>
        <taxon>Actinomycetota</taxon>
        <taxon>Actinomycetes</taxon>
        <taxon>Kitasatosporales</taxon>
        <taxon>Streptomycetaceae</taxon>
        <taxon>Streptacidiphilus</taxon>
    </lineage>
</organism>
<comment type="caution">
    <text evidence="1">The sequence shown here is derived from an EMBL/GenBank/DDBJ whole genome shotgun (WGS) entry which is preliminary data.</text>
</comment>
<dbReference type="InterPro" id="IPR013325">
    <property type="entry name" value="RNA_pol_sigma_r2"/>
</dbReference>
<dbReference type="PANTHER" id="PTHR43133:SF8">
    <property type="entry name" value="RNA POLYMERASE SIGMA FACTOR HI_1459-RELATED"/>
    <property type="match status" value="1"/>
</dbReference>
<reference evidence="1 2" key="1">
    <citation type="submission" date="2024-09" db="EMBL/GenBank/DDBJ databases">
        <authorList>
            <person name="Lee S.D."/>
        </authorList>
    </citation>
    <scope>NUCLEOTIDE SEQUENCE [LARGE SCALE GENOMIC DNA]</scope>
    <source>
        <strain evidence="1 2">N1-1</strain>
    </source>
</reference>
<gene>
    <name evidence="1" type="ORF">ACEZDG_26685</name>
</gene>
<dbReference type="Gene3D" id="1.10.1740.10">
    <property type="match status" value="1"/>
</dbReference>
<sequence length="187" mass="20661">MTEDPAPDARSQAASTDFVDFVVKSTDRLWPLALREAGSDFHTAEDILQDTFLRMFRLWDRISLREGSLHTYARKAVRSAVVDLYRRNGCGRVEPSASLPDAVARTTYGSIPGAEELSDLSVLALEAIERLPPQQQRAVTLLYLHEMPIADVAEAMGVKPESVGRYLRAATKTLETMLVSAGKDVAR</sequence>
<dbReference type="EMBL" id="JBHEZX010000013">
    <property type="protein sequence ID" value="MFC1412858.1"/>
    <property type="molecule type" value="Genomic_DNA"/>
</dbReference>
<dbReference type="Proteomes" id="UP001592582">
    <property type="component" value="Unassembled WGS sequence"/>
</dbReference>
<dbReference type="Pfam" id="PF04542">
    <property type="entry name" value="Sigma70_r2"/>
    <property type="match status" value="1"/>
</dbReference>
<dbReference type="NCBIfam" id="TIGR02937">
    <property type="entry name" value="sigma70-ECF"/>
    <property type="match status" value="1"/>
</dbReference>
<dbReference type="Pfam" id="PF08281">
    <property type="entry name" value="Sigma70_r4_2"/>
    <property type="match status" value="1"/>
</dbReference>
<accession>A0ABV6VGV9</accession>
<evidence type="ECO:0000313" key="2">
    <source>
        <dbReference type="Proteomes" id="UP001592582"/>
    </source>
</evidence>
<dbReference type="InterPro" id="IPR039425">
    <property type="entry name" value="RNA_pol_sigma-70-like"/>
</dbReference>
<dbReference type="Gene3D" id="1.10.10.10">
    <property type="entry name" value="Winged helix-like DNA-binding domain superfamily/Winged helix DNA-binding domain"/>
    <property type="match status" value="1"/>
</dbReference>
<dbReference type="InterPro" id="IPR036388">
    <property type="entry name" value="WH-like_DNA-bd_sf"/>
</dbReference>
<name>A0ABV6VGV9_9ACTN</name>
<dbReference type="InterPro" id="IPR007627">
    <property type="entry name" value="RNA_pol_sigma70_r2"/>
</dbReference>
<evidence type="ECO:0000313" key="1">
    <source>
        <dbReference type="EMBL" id="MFC1412858.1"/>
    </source>
</evidence>
<dbReference type="InterPro" id="IPR013249">
    <property type="entry name" value="RNA_pol_sigma70_r4_t2"/>
</dbReference>
<proteinExistence type="predicted"/>